<evidence type="ECO:0000313" key="16">
    <source>
        <dbReference type="Proteomes" id="UP000767446"/>
    </source>
</evidence>
<dbReference type="InterPro" id="IPR036097">
    <property type="entry name" value="HisK_dim/P_sf"/>
</dbReference>
<dbReference type="EC" id="2.7.13.3" evidence="3"/>
<dbReference type="InterPro" id="IPR004358">
    <property type="entry name" value="Sig_transdc_His_kin-like_C"/>
</dbReference>
<keyword evidence="7" id="KW-0902">Two-component regulatory system</keyword>
<dbReference type="InterPro" id="IPR036890">
    <property type="entry name" value="HATPase_C_sf"/>
</dbReference>
<feature type="domain" description="PAS" evidence="13">
    <location>
        <begin position="16"/>
        <end position="90"/>
    </location>
</feature>
<evidence type="ECO:0000256" key="8">
    <source>
        <dbReference type="ARBA" id="ARBA00074306"/>
    </source>
</evidence>
<dbReference type="InterPro" id="IPR013655">
    <property type="entry name" value="PAS_fold_3"/>
</dbReference>
<name>A0A941GM85_9CHRO</name>
<feature type="modified residue" description="4-aspartylphosphate" evidence="9">
    <location>
        <position position="1139"/>
    </location>
</feature>
<feature type="domain" description="PAC" evidence="14">
    <location>
        <begin position="214"/>
        <end position="266"/>
    </location>
</feature>
<dbReference type="SMART" id="SM00086">
    <property type="entry name" value="PAC"/>
    <property type="match status" value="4"/>
</dbReference>
<dbReference type="Gene3D" id="3.30.450.20">
    <property type="entry name" value="PAS domain"/>
    <property type="match status" value="5"/>
</dbReference>
<keyword evidence="6" id="KW-0418">Kinase</keyword>
<dbReference type="InterPro" id="IPR013656">
    <property type="entry name" value="PAS_4"/>
</dbReference>
<dbReference type="InterPro" id="IPR005467">
    <property type="entry name" value="His_kinase_dom"/>
</dbReference>
<feature type="domain" description="PAS" evidence="13">
    <location>
        <begin position="288"/>
        <end position="358"/>
    </location>
</feature>
<dbReference type="PROSITE" id="PS50109">
    <property type="entry name" value="HIS_KIN"/>
    <property type="match status" value="1"/>
</dbReference>
<dbReference type="SUPFAM" id="SSF55785">
    <property type="entry name" value="PYP-like sensor domain (PAS domain)"/>
    <property type="match status" value="5"/>
</dbReference>
<dbReference type="AlphaFoldDB" id="A0A941GM85"/>
<dbReference type="InterPro" id="IPR029016">
    <property type="entry name" value="GAF-like_dom_sf"/>
</dbReference>
<dbReference type="InterPro" id="IPR003661">
    <property type="entry name" value="HisK_dim/P_dom"/>
</dbReference>
<evidence type="ECO:0000259" key="13">
    <source>
        <dbReference type="PROSITE" id="PS50112"/>
    </source>
</evidence>
<feature type="domain" description="PAC" evidence="14">
    <location>
        <begin position="492"/>
        <end position="543"/>
    </location>
</feature>
<feature type="domain" description="PAC" evidence="14">
    <location>
        <begin position="361"/>
        <end position="412"/>
    </location>
</feature>
<evidence type="ECO:0000256" key="2">
    <source>
        <dbReference type="ARBA" id="ARBA00006402"/>
    </source>
</evidence>
<dbReference type="SMART" id="SM00448">
    <property type="entry name" value="REC"/>
    <property type="match status" value="1"/>
</dbReference>
<dbReference type="Pfam" id="PF08447">
    <property type="entry name" value="PAS_3"/>
    <property type="match status" value="2"/>
</dbReference>
<dbReference type="PANTHER" id="PTHR43047">
    <property type="entry name" value="TWO-COMPONENT HISTIDINE PROTEIN KINASE"/>
    <property type="match status" value="1"/>
</dbReference>
<evidence type="ECO:0000256" key="9">
    <source>
        <dbReference type="PROSITE-ProRule" id="PRU00169"/>
    </source>
</evidence>
<evidence type="ECO:0000259" key="14">
    <source>
        <dbReference type="PROSITE" id="PS50113"/>
    </source>
</evidence>
<evidence type="ECO:0000256" key="5">
    <source>
        <dbReference type="ARBA" id="ARBA00022679"/>
    </source>
</evidence>
<dbReference type="InterPro" id="IPR001789">
    <property type="entry name" value="Sig_transdc_resp-reg_receiver"/>
</dbReference>
<dbReference type="SMART" id="SM00091">
    <property type="entry name" value="PAS"/>
    <property type="match status" value="5"/>
</dbReference>
<dbReference type="SUPFAM" id="SSF55874">
    <property type="entry name" value="ATPase domain of HSP90 chaperone/DNA topoisomerase II/histidine kinase"/>
    <property type="match status" value="1"/>
</dbReference>
<evidence type="ECO:0000256" key="10">
    <source>
        <dbReference type="SAM" id="Coils"/>
    </source>
</evidence>
<feature type="domain" description="PAS" evidence="13">
    <location>
        <begin position="691"/>
        <end position="745"/>
    </location>
</feature>
<dbReference type="SUPFAM" id="SSF55781">
    <property type="entry name" value="GAF domain-like"/>
    <property type="match status" value="1"/>
</dbReference>
<dbReference type="Gene3D" id="3.40.50.2300">
    <property type="match status" value="1"/>
</dbReference>
<dbReference type="SUPFAM" id="SSF52172">
    <property type="entry name" value="CheY-like"/>
    <property type="match status" value="1"/>
</dbReference>
<dbReference type="PANTHER" id="PTHR43047:SF63">
    <property type="entry name" value="HISTIDINE KINASE"/>
    <property type="match status" value="1"/>
</dbReference>
<feature type="domain" description="PAC" evidence="14">
    <location>
        <begin position="92"/>
        <end position="144"/>
    </location>
</feature>
<organism evidence="15 16">
    <name type="scientific">Gomphosphaeria aponina SAG 52.96 = DSM 107014</name>
    <dbReference type="NCBI Taxonomy" id="1521640"/>
    <lineage>
        <taxon>Bacteria</taxon>
        <taxon>Bacillati</taxon>
        <taxon>Cyanobacteriota</taxon>
        <taxon>Cyanophyceae</taxon>
        <taxon>Oscillatoriophycideae</taxon>
        <taxon>Chroococcales</taxon>
        <taxon>Gomphosphaeriaceae</taxon>
        <taxon>Gomphosphaeria</taxon>
    </lineage>
</organism>
<dbReference type="SUPFAM" id="SSF47384">
    <property type="entry name" value="Homodimeric domain of signal transducing histidine kinase"/>
    <property type="match status" value="1"/>
</dbReference>
<dbReference type="FunFam" id="1.10.287.130:FF:000145">
    <property type="entry name" value="Sensory transduction histidine kinase"/>
    <property type="match status" value="1"/>
</dbReference>
<dbReference type="GO" id="GO:0006355">
    <property type="term" value="P:regulation of DNA-templated transcription"/>
    <property type="evidence" value="ECO:0007669"/>
    <property type="project" value="InterPro"/>
</dbReference>
<evidence type="ECO:0000259" key="11">
    <source>
        <dbReference type="PROSITE" id="PS50109"/>
    </source>
</evidence>
<dbReference type="CDD" id="cd00130">
    <property type="entry name" value="PAS"/>
    <property type="match status" value="3"/>
</dbReference>
<dbReference type="PROSITE" id="PS50113">
    <property type="entry name" value="PAC"/>
    <property type="match status" value="5"/>
</dbReference>
<dbReference type="Pfam" id="PF00072">
    <property type="entry name" value="Response_reg"/>
    <property type="match status" value="1"/>
</dbReference>
<dbReference type="SMART" id="SM00388">
    <property type="entry name" value="HisKA"/>
    <property type="match status" value="1"/>
</dbReference>
<evidence type="ECO:0000259" key="12">
    <source>
        <dbReference type="PROSITE" id="PS50110"/>
    </source>
</evidence>
<gene>
    <name evidence="15" type="ORF">DSM107014_02170</name>
</gene>
<comment type="catalytic activity">
    <reaction evidence="1">
        <text>ATP + protein L-histidine = ADP + protein N-phospho-L-histidine.</text>
        <dbReference type="EC" id="2.7.13.3"/>
    </reaction>
</comment>
<dbReference type="Pfam" id="PF02518">
    <property type="entry name" value="HATPase_c"/>
    <property type="match status" value="1"/>
</dbReference>
<dbReference type="GO" id="GO:0009927">
    <property type="term" value="F:histidine phosphotransfer kinase activity"/>
    <property type="evidence" value="ECO:0007669"/>
    <property type="project" value="TreeGrafter"/>
</dbReference>
<feature type="domain" description="Response regulatory" evidence="12">
    <location>
        <begin position="1090"/>
        <end position="1206"/>
    </location>
</feature>
<feature type="domain" description="PAC" evidence="14">
    <location>
        <begin position="763"/>
        <end position="815"/>
    </location>
</feature>
<dbReference type="CDD" id="cd00082">
    <property type="entry name" value="HisKA"/>
    <property type="match status" value="1"/>
</dbReference>
<evidence type="ECO:0000256" key="1">
    <source>
        <dbReference type="ARBA" id="ARBA00000085"/>
    </source>
</evidence>
<dbReference type="PRINTS" id="PR00344">
    <property type="entry name" value="BCTRLSENSOR"/>
</dbReference>
<comment type="similarity">
    <text evidence="2">In the N-terminal section; belongs to the phytochrome family.</text>
</comment>
<evidence type="ECO:0000256" key="4">
    <source>
        <dbReference type="ARBA" id="ARBA00022553"/>
    </source>
</evidence>
<accession>A0A941GM85</accession>
<dbReference type="NCBIfam" id="TIGR00229">
    <property type="entry name" value="sensory_box"/>
    <property type="match status" value="4"/>
</dbReference>
<dbReference type="InterPro" id="IPR013767">
    <property type="entry name" value="PAS_fold"/>
</dbReference>
<dbReference type="Proteomes" id="UP000767446">
    <property type="component" value="Unassembled WGS sequence"/>
</dbReference>
<dbReference type="Gene3D" id="3.30.450.40">
    <property type="match status" value="1"/>
</dbReference>
<dbReference type="Gene3D" id="1.10.287.130">
    <property type="match status" value="1"/>
</dbReference>
<dbReference type="SMART" id="SM00387">
    <property type="entry name" value="HATPase_c"/>
    <property type="match status" value="1"/>
</dbReference>
<dbReference type="InterPro" id="IPR001610">
    <property type="entry name" value="PAC"/>
</dbReference>
<dbReference type="FunFam" id="3.30.565.10:FF:000010">
    <property type="entry name" value="Sensor histidine kinase RcsC"/>
    <property type="match status" value="1"/>
</dbReference>
<dbReference type="InterPro" id="IPR000014">
    <property type="entry name" value="PAS"/>
</dbReference>
<feature type="coiled-coil region" evidence="10">
    <location>
        <begin position="268"/>
        <end position="295"/>
    </location>
</feature>
<dbReference type="GO" id="GO:0000155">
    <property type="term" value="F:phosphorelay sensor kinase activity"/>
    <property type="evidence" value="ECO:0007669"/>
    <property type="project" value="InterPro"/>
</dbReference>
<dbReference type="PROSITE" id="PS50110">
    <property type="entry name" value="RESPONSE_REGULATORY"/>
    <property type="match status" value="1"/>
</dbReference>
<dbReference type="InterPro" id="IPR003594">
    <property type="entry name" value="HATPase_dom"/>
</dbReference>
<dbReference type="Pfam" id="PF00512">
    <property type="entry name" value="HisKA"/>
    <property type="match status" value="1"/>
</dbReference>
<proteinExistence type="inferred from homology"/>
<protein>
    <recommendedName>
        <fullName evidence="8">Circadian input-output histidine kinase CikA</fullName>
        <ecNumber evidence="3">2.7.13.3</ecNumber>
    </recommendedName>
</protein>
<dbReference type="InterPro" id="IPR011006">
    <property type="entry name" value="CheY-like_superfamily"/>
</dbReference>
<keyword evidence="5" id="KW-0808">Transferase</keyword>
<comment type="caution">
    <text evidence="15">The sequence shown here is derived from an EMBL/GenBank/DDBJ whole genome shotgun (WGS) entry which is preliminary data.</text>
</comment>
<dbReference type="GO" id="GO:0005886">
    <property type="term" value="C:plasma membrane"/>
    <property type="evidence" value="ECO:0007669"/>
    <property type="project" value="TreeGrafter"/>
</dbReference>
<dbReference type="PROSITE" id="PS50112">
    <property type="entry name" value="PAS"/>
    <property type="match status" value="3"/>
</dbReference>
<keyword evidence="4 9" id="KW-0597">Phosphoprotein</keyword>
<dbReference type="Pfam" id="PF08448">
    <property type="entry name" value="PAS_4"/>
    <property type="match status" value="2"/>
</dbReference>
<keyword evidence="10" id="KW-0175">Coiled coil</keyword>
<evidence type="ECO:0000256" key="7">
    <source>
        <dbReference type="ARBA" id="ARBA00023012"/>
    </source>
</evidence>
<dbReference type="InterPro" id="IPR035965">
    <property type="entry name" value="PAS-like_dom_sf"/>
</dbReference>
<evidence type="ECO:0000256" key="3">
    <source>
        <dbReference type="ARBA" id="ARBA00012438"/>
    </source>
</evidence>
<dbReference type="InterPro" id="IPR000700">
    <property type="entry name" value="PAS-assoc_C"/>
</dbReference>
<evidence type="ECO:0000313" key="15">
    <source>
        <dbReference type="EMBL" id="MBR8826704.1"/>
    </source>
</evidence>
<dbReference type="Pfam" id="PF00989">
    <property type="entry name" value="PAS"/>
    <property type="match status" value="1"/>
</dbReference>
<dbReference type="EMBL" id="JADQBC010000009">
    <property type="protein sequence ID" value="MBR8826704.1"/>
    <property type="molecule type" value="Genomic_DNA"/>
</dbReference>
<dbReference type="Gene3D" id="3.30.565.10">
    <property type="entry name" value="Histidine kinase-like ATPase, C-terminal domain"/>
    <property type="match status" value="1"/>
</dbReference>
<evidence type="ECO:0000256" key="6">
    <source>
        <dbReference type="ARBA" id="ARBA00022777"/>
    </source>
</evidence>
<feature type="domain" description="Histidine kinase" evidence="11">
    <location>
        <begin position="840"/>
        <end position="1059"/>
    </location>
</feature>
<sequence length="1206" mass="136564">MEVEEQKQTQEALRQSKARLKYLLASSPTVIYSAKVSDDYEATFMSENVTAHFGYQAEEFIANSEFWFSHIHPEDQALVLQEVEHLFEKNNHSMEYRFLHKNGEYRWVRDEMKIMRDSQGNPLEIIGSWTDFTELKQAQESQRINEERFRLTLKNAPITVFNQDLNLRYTWIYSSLPGYNIENIFGKTDFELFPPEEAQSLTAMKQEVMGNGKKQRQIVCLEINGKKHYFDNNIEALSNEWGEIIGITGVALDITERYEREAVILELNKTLGEKAAELELAYQEIRNSKEFIENVINAVSDPIFVKDRQGHLQLTNDSLSLLVSNQKQKLLGKTVYDLFPKNEADVFTEKDELVFTTGVVNENEEYLTDTKGKTHFISTKKSRFVDAKGNKFIVGVIRDLTKGREIEEALRRSEARFQRIAANVPGGIYQFALHSDGARSFPYTSDRFLGIFEITSEEIQENSNNIFNKFYPEDIQSLEDSIAASAESLTKWSWEGRLVSSAGKIKWIQGLSQPEKQANGDMIWDGLIVEITERKETERQLLEQLSLSKLRLEITNVLTQEKDLQTSLQKCTQALVKHLDGAVACIWLLNQTENILELKASTGMSAHLIRKIAKRGRGLAKSIHNQEWAKREGIVGFVEYLMLVGSELLGVIAIFARHPLTEIVAAEMEAIANVISLGVERRLQEEALRLSEKRYRQIVETAQEGIWLIDAQAKTTYVNPQMAAMLGYSVEEMLGSSLYNFMDEQGCLEAQQNFARRQQGIGETHDFRFTRQDGSHLWTMLSTSPIYNELGEFAGALAMIADISQRVKMEEALRETNYRLVNMNDELKRVTRLKDEFLANMSHELRTPLNSILGLSEALQEEVYGGLTEKQQKSLITIENSGKYLLELINDILDLAKIEAGKMKLSFTKVRVQQLCEHSVSFIREQAYKKNIHLAANIPELEIAVDERRIRQALINLLSNGIKFTPAGGSVTLEVKENLAEKTLNFNVIDTGIGMAEENLNKLFQPFSQIDSSLSRNYNGTGLGLALVRTIAELHGGKVSVVSSVGVGSKFTISLPKKLLPAQNNFSQQEGQEIAAETTRLTQAKLEECLILIADDNDDNIELFNDYLTAKGYKLMRAKNGLEAIKMAVEVKPQIILMDIQMPEMDGLTAISRIRAIPEIREIPMIALTGLAMTGDREKCLQAGADEYLTKPVSLSQLAIAINKLI</sequence>
<reference evidence="15" key="1">
    <citation type="submission" date="2021-02" db="EMBL/GenBank/DDBJ databases">
        <title>Metagenome analyses of Stigonema ocellatum DSM 106950, Chlorogloea purpurea SAG 13.99 and Gomphosphaeria aponina DSM 107014.</title>
        <authorList>
            <person name="Marter P."/>
            <person name="Huang S."/>
        </authorList>
    </citation>
    <scope>NUCLEOTIDE SEQUENCE</scope>
    <source>
        <strain evidence="15">JP213</strain>
    </source>
</reference>